<keyword evidence="1" id="KW-0732">Signal</keyword>
<evidence type="ECO:0000256" key="1">
    <source>
        <dbReference type="SAM" id="SignalP"/>
    </source>
</evidence>
<dbReference type="STRING" id="414048.SAMN04489864_103402"/>
<name>A0A1I2W3E9_9SPHI</name>
<dbReference type="OrthoDB" id="1143459at2"/>
<gene>
    <name evidence="3" type="ORF">SAMN04489864_103402</name>
</gene>
<feature type="chain" id="PRO_5011675944" description="DUF2059 domain-containing protein" evidence="1">
    <location>
        <begin position="21"/>
        <end position="149"/>
    </location>
</feature>
<feature type="domain" description="DUF2059" evidence="2">
    <location>
        <begin position="81"/>
        <end position="138"/>
    </location>
</feature>
<dbReference type="EMBL" id="FOPP01000003">
    <property type="protein sequence ID" value="SFG95169.1"/>
    <property type="molecule type" value="Genomic_DNA"/>
</dbReference>
<dbReference type="Pfam" id="PF09832">
    <property type="entry name" value="DUF2059"/>
    <property type="match status" value="1"/>
</dbReference>
<dbReference type="AlphaFoldDB" id="A0A1I2W3E9"/>
<evidence type="ECO:0000313" key="3">
    <source>
        <dbReference type="EMBL" id="SFG95169.1"/>
    </source>
</evidence>
<proteinExistence type="predicted"/>
<evidence type="ECO:0000259" key="2">
    <source>
        <dbReference type="Pfam" id="PF09832"/>
    </source>
</evidence>
<organism evidence="3 4">
    <name type="scientific">Pedobacter insulae</name>
    <dbReference type="NCBI Taxonomy" id="414048"/>
    <lineage>
        <taxon>Bacteria</taxon>
        <taxon>Pseudomonadati</taxon>
        <taxon>Bacteroidota</taxon>
        <taxon>Sphingobacteriia</taxon>
        <taxon>Sphingobacteriales</taxon>
        <taxon>Sphingobacteriaceae</taxon>
        <taxon>Pedobacter</taxon>
    </lineage>
</organism>
<dbReference type="Proteomes" id="UP000199666">
    <property type="component" value="Unassembled WGS sequence"/>
</dbReference>
<protein>
    <recommendedName>
        <fullName evidence="2">DUF2059 domain-containing protein</fullName>
    </recommendedName>
</protein>
<reference evidence="3 4" key="1">
    <citation type="submission" date="2016-10" db="EMBL/GenBank/DDBJ databases">
        <authorList>
            <person name="de Groot N.N."/>
        </authorList>
    </citation>
    <scope>NUCLEOTIDE SEQUENCE [LARGE SCALE GENOMIC DNA]</scope>
    <source>
        <strain evidence="3 4">DSM 18684</strain>
    </source>
</reference>
<evidence type="ECO:0000313" key="4">
    <source>
        <dbReference type="Proteomes" id="UP000199666"/>
    </source>
</evidence>
<dbReference type="InterPro" id="IPR018637">
    <property type="entry name" value="DUF2059"/>
</dbReference>
<feature type="signal peptide" evidence="1">
    <location>
        <begin position="1"/>
        <end position="20"/>
    </location>
</feature>
<dbReference type="RefSeq" id="WP_090992897.1">
    <property type="nucleotide sequence ID" value="NZ_FOPP01000003.1"/>
</dbReference>
<keyword evidence="4" id="KW-1185">Reference proteome</keyword>
<sequence>MKKSLILLAFTCLSVVTTFAQQKDVEYKKAIQKMILVSGSDKTYKVAISQMIDMMGKQNSNVPKEFLDKMNTKFTQSSIADLIDKLVPIYKKHLTLSEINQMIAFYQSPVGKKFAEKTPLITQESMMVGQQWGMKIAKEMSEELKKKYN</sequence>
<accession>A0A1I2W3E9</accession>